<dbReference type="AlphaFoldDB" id="A0A9X1BBJ6"/>
<evidence type="ECO:0000259" key="1">
    <source>
        <dbReference type="Pfam" id="PF14261"/>
    </source>
</evidence>
<organism evidence="2 3">
    <name type="scientific">Thiocapsa imhoffii</name>
    <dbReference type="NCBI Taxonomy" id="382777"/>
    <lineage>
        <taxon>Bacteria</taxon>
        <taxon>Pseudomonadati</taxon>
        <taxon>Pseudomonadota</taxon>
        <taxon>Gammaproteobacteria</taxon>
        <taxon>Chromatiales</taxon>
        <taxon>Chromatiaceae</taxon>
        <taxon>Thiocapsa</taxon>
    </lineage>
</organism>
<dbReference type="RefSeq" id="WP_200389501.1">
    <property type="nucleotide sequence ID" value="NZ_NRSD01000030.1"/>
</dbReference>
<reference evidence="2 3" key="1">
    <citation type="journal article" date="2020" name="Microorganisms">
        <title>Osmotic Adaptation and Compatible Solute Biosynthesis of Phototrophic Bacteria as Revealed from Genome Analyses.</title>
        <authorList>
            <person name="Imhoff J.F."/>
            <person name="Rahn T."/>
            <person name="Kunzel S."/>
            <person name="Keller A."/>
            <person name="Neulinger S.C."/>
        </authorList>
    </citation>
    <scope>NUCLEOTIDE SEQUENCE [LARGE SCALE GENOMIC DNA]</scope>
    <source>
        <strain evidence="2 3">DSM 21303</strain>
    </source>
</reference>
<sequence length="27" mass="3082">METLETLGENLLDFTTASDLDAWLARR</sequence>
<evidence type="ECO:0000313" key="3">
    <source>
        <dbReference type="Proteomes" id="UP001138802"/>
    </source>
</evidence>
<protein>
    <recommendedName>
        <fullName evidence="1">DUF4351 domain-containing protein</fullName>
    </recommendedName>
</protein>
<evidence type="ECO:0000313" key="2">
    <source>
        <dbReference type="EMBL" id="MBK1646671.1"/>
    </source>
</evidence>
<name>A0A9X1BBJ6_9GAMM</name>
<dbReference type="EMBL" id="NRSD01000030">
    <property type="protein sequence ID" value="MBK1646671.1"/>
    <property type="molecule type" value="Genomic_DNA"/>
</dbReference>
<proteinExistence type="predicted"/>
<comment type="caution">
    <text evidence="2">The sequence shown here is derived from an EMBL/GenBank/DDBJ whole genome shotgun (WGS) entry which is preliminary data.</text>
</comment>
<gene>
    <name evidence="2" type="ORF">CKO25_18915</name>
</gene>
<accession>A0A9X1BBJ6</accession>
<dbReference type="Pfam" id="PF14261">
    <property type="entry name" value="DUF4351"/>
    <property type="match status" value="1"/>
</dbReference>
<feature type="domain" description="DUF4351" evidence="1">
    <location>
        <begin position="2"/>
        <end position="24"/>
    </location>
</feature>
<keyword evidence="3" id="KW-1185">Reference proteome</keyword>
<dbReference type="InterPro" id="IPR025587">
    <property type="entry name" value="DUF4351"/>
</dbReference>
<dbReference type="Proteomes" id="UP001138802">
    <property type="component" value="Unassembled WGS sequence"/>
</dbReference>